<name>A0A806FSH4_BIFAN</name>
<feature type="region of interest" description="Disordered" evidence="1">
    <location>
        <begin position="323"/>
        <end position="388"/>
    </location>
</feature>
<sequence>MPWPMTSMYRTDMATSEFDPIALARAEAIDTAHEPEDVGEFVTSEAHDDGVTDFRFEALMKGYEGWQWSVTLYHDVELDHWTIDESSLIPTDKALLPPKWVPWKDRLLPSDLSVTDSIGTPEDDERLDDGIGIDEAVSRTEELNAEQQAVETVQAQEGGSPDEQADALTAVEDVVEAVEELDLSRRHVLSELGQTQTAQRWYEGPHGPKSLSTKTADGNLCSTCGFFIPLAGSLKTMFGVCANRWSPDDGKVVSVDHGCGEHSEIRPPEPSRMWVQTKPAYDDLHIDVVAQHGRDERKDEELLESLDEVDAESLAGLKQKALDMDDDMPDTSSFGIGSVSPQDFSGEEPEADSTVERSAAKEVCEDEDAEQIDSMCTSETVIAEEAGE</sequence>
<organism evidence="2 3">
    <name type="scientific">Bifidobacterium animalis subsp. lactis CNCM I-2494</name>
    <dbReference type="NCBI Taxonomy" id="1042403"/>
    <lineage>
        <taxon>Bacteria</taxon>
        <taxon>Bacillati</taxon>
        <taxon>Actinomycetota</taxon>
        <taxon>Actinomycetes</taxon>
        <taxon>Bifidobacteriales</taxon>
        <taxon>Bifidobacteriaceae</taxon>
        <taxon>Bifidobacterium</taxon>
    </lineage>
</organism>
<dbReference type="InterPro" id="IPR021391">
    <property type="entry name" value="DUF3027"/>
</dbReference>
<dbReference type="Proteomes" id="UP000008394">
    <property type="component" value="Chromosome"/>
</dbReference>
<dbReference type="Pfam" id="PF11228">
    <property type="entry name" value="DUF3027"/>
    <property type="match status" value="1"/>
</dbReference>
<evidence type="ECO:0000313" key="3">
    <source>
        <dbReference type="Proteomes" id="UP000008394"/>
    </source>
</evidence>
<feature type="compositionally biased region" description="Basic and acidic residues" evidence="1">
    <location>
        <begin position="354"/>
        <end position="363"/>
    </location>
</feature>
<dbReference type="AlphaFoldDB" id="A0A806FSH4"/>
<proteinExistence type="predicted"/>
<dbReference type="EMBL" id="CP002915">
    <property type="protein sequence ID" value="AEK30121.1"/>
    <property type="molecule type" value="Genomic_DNA"/>
</dbReference>
<reference evidence="2 3" key="1">
    <citation type="journal article" date="2011" name="J. Bacteriol.">
        <title>Genome Sequence of the Probiotic Strain Bifidobacterium animalis subsp. lactis CNCM I-2494.</title>
        <authorList>
            <person name="Chervaux C."/>
            <person name="Grimaldi C."/>
            <person name="Bolotin A."/>
            <person name="Quinquis B."/>
            <person name="Legrain-Raspaud S."/>
            <person name="van Hylckama Vlieg J.E."/>
            <person name="Denariaz G."/>
            <person name="Smokvina T."/>
        </authorList>
    </citation>
    <scope>NUCLEOTIDE SEQUENCE [LARGE SCALE GENOMIC DNA]</scope>
    <source>
        <strain evidence="2 3">CNCM I-2494</strain>
    </source>
</reference>
<evidence type="ECO:0000313" key="2">
    <source>
        <dbReference type="EMBL" id="AEK30121.1"/>
    </source>
</evidence>
<evidence type="ECO:0008006" key="4">
    <source>
        <dbReference type="Google" id="ProtNLM"/>
    </source>
</evidence>
<evidence type="ECO:0000256" key="1">
    <source>
        <dbReference type="SAM" id="MobiDB-lite"/>
    </source>
</evidence>
<protein>
    <recommendedName>
        <fullName evidence="4">DUF3027 domain-containing protein</fullName>
    </recommendedName>
</protein>
<feature type="compositionally biased region" description="Polar residues" evidence="1">
    <location>
        <begin position="330"/>
        <end position="343"/>
    </location>
</feature>
<gene>
    <name evidence="2" type="ORF">BALAC2494_00469</name>
</gene>
<accession>A0A806FSH4</accession>
<dbReference type="KEGG" id="bnm:BALAC2494_00469"/>